<dbReference type="InterPro" id="IPR011611">
    <property type="entry name" value="PfkB_dom"/>
</dbReference>
<feature type="active site" description="Proton acceptor" evidence="12">
    <location>
        <position position="252"/>
    </location>
</feature>
<dbReference type="EC" id="2.7.1.15" evidence="2 12"/>
<keyword evidence="4 12" id="KW-0808">Transferase</keyword>
<dbReference type="HAMAP" id="MF_01987">
    <property type="entry name" value="Ribokinase"/>
    <property type="match status" value="1"/>
</dbReference>
<name>A0ABX1X5V5_9BACL</name>
<comment type="pathway">
    <text evidence="12">Carbohydrate metabolism; D-ribose degradation; D-ribose 5-phosphate from beta-D-ribopyranose: step 2/2.</text>
</comment>
<evidence type="ECO:0000256" key="2">
    <source>
        <dbReference type="ARBA" id="ARBA00012035"/>
    </source>
</evidence>
<evidence type="ECO:0000256" key="8">
    <source>
        <dbReference type="ARBA" id="ARBA00022840"/>
    </source>
</evidence>
<dbReference type="PANTHER" id="PTHR10584:SF166">
    <property type="entry name" value="RIBOKINASE"/>
    <property type="match status" value="1"/>
</dbReference>
<keyword evidence="10 12" id="KW-0630">Potassium</keyword>
<dbReference type="InterPro" id="IPR011877">
    <property type="entry name" value="Ribokinase"/>
</dbReference>
<dbReference type="Proteomes" id="UP000653578">
    <property type="component" value="Unassembled WGS sequence"/>
</dbReference>
<gene>
    <name evidence="12 14" type="primary">rbsK</name>
    <name evidence="14" type="ORF">GC096_07170</name>
</gene>
<evidence type="ECO:0000256" key="4">
    <source>
        <dbReference type="ARBA" id="ARBA00022679"/>
    </source>
</evidence>
<comment type="similarity">
    <text evidence="12">Belongs to the carbohydrate kinase PfkB family. Ribokinase subfamily.</text>
</comment>
<keyword evidence="8 12" id="KW-0067">ATP-binding</keyword>
<comment type="activity regulation">
    <text evidence="12">Activated by a monovalent cation that binds near, but not in, the active site. The most likely occupant of the site in vivo is potassium. Ion binding induces a conformational change that may alter substrate affinity.</text>
</comment>
<comment type="similarity">
    <text evidence="1">Belongs to the carbohydrate kinase pfkB family.</text>
</comment>
<comment type="caution">
    <text evidence="12">Lacks conserved residue(s) required for the propagation of feature annotation.</text>
</comment>
<comment type="subunit">
    <text evidence="12">Homodimer.</text>
</comment>
<evidence type="ECO:0000256" key="11">
    <source>
        <dbReference type="ARBA" id="ARBA00023277"/>
    </source>
</evidence>
<dbReference type="NCBIfam" id="TIGR02152">
    <property type="entry name" value="D_ribokin_bact"/>
    <property type="match status" value="1"/>
</dbReference>
<proteinExistence type="inferred from homology"/>
<dbReference type="InterPro" id="IPR029056">
    <property type="entry name" value="Ribokinase-like"/>
</dbReference>
<comment type="subcellular location">
    <subcellularLocation>
        <location evidence="12">Cytoplasm</location>
    </subcellularLocation>
</comment>
<feature type="binding site" evidence="12">
    <location>
        <begin position="41"/>
        <end position="45"/>
    </location>
    <ligand>
        <name>substrate</name>
    </ligand>
</feature>
<keyword evidence="7 12" id="KW-0418">Kinase</keyword>
<feature type="binding site" evidence="12">
    <location>
        <position position="282"/>
    </location>
    <ligand>
        <name>K(+)</name>
        <dbReference type="ChEBI" id="CHEBI:29103"/>
    </ligand>
</feature>
<feature type="binding site" evidence="12">
    <location>
        <position position="246"/>
    </location>
    <ligand>
        <name>K(+)</name>
        <dbReference type="ChEBI" id="CHEBI:29103"/>
    </ligand>
</feature>
<dbReference type="Gene3D" id="3.40.1190.20">
    <property type="match status" value="1"/>
</dbReference>
<comment type="caution">
    <text evidence="14">The sequence shown here is derived from an EMBL/GenBank/DDBJ whole genome shotgun (WGS) entry which is preliminary data.</text>
</comment>
<dbReference type="RefSeq" id="WP_171629566.1">
    <property type="nucleotide sequence ID" value="NZ_WHNY01000026.1"/>
</dbReference>
<keyword evidence="5 12" id="KW-0479">Metal-binding</keyword>
<evidence type="ECO:0000313" key="15">
    <source>
        <dbReference type="Proteomes" id="UP000653578"/>
    </source>
</evidence>
<feature type="binding site" evidence="12">
    <location>
        <position position="287"/>
    </location>
    <ligand>
        <name>K(+)</name>
        <dbReference type="ChEBI" id="CHEBI:29103"/>
    </ligand>
</feature>
<dbReference type="InterPro" id="IPR002173">
    <property type="entry name" value="Carboh/pur_kinase_PfkB_CS"/>
</dbReference>
<evidence type="ECO:0000256" key="3">
    <source>
        <dbReference type="ARBA" id="ARBA00016943"/>
    </source>
</evidence>
<sequence length="299" mass="30949">MKTVRIAVVGSLNMDLVVSMSRMPKIGETLQGDELHTIPGGKGANQAVGCAKLGAQVAMIGAVGQDGFGDALLAQMTAHGIHTEAIVRRDDCSTGTATILHTKDDNCIVIVSGANGKVTPEQVHQHAQLIQEADALLVQLEIPLPAVQAALEIARGAGVRTVLNPAPAVELPTELLQLVDFITPNETEFELLSGAAYANELELLAGMQQWEATGPRLLLTRGEKGVAMLVSGNLTTIPAPRVQVVDTTGAGDACNAAFTVALAQGKEVLEAATIAVKAASLSVTRFGAQAGMPLLAELS</sequence>
<keyword evidence="6 12" id="KW-0547">Nucleotide-binding</keyword>
<evidence type="ECO:0000256" key="1">
    <source>
        <dbReference type="ARBA" id="ARBA00005380"/>
    </source>
</evidence>
<dbReference type="PANTHER" id="PTHR10584">
    <property type="entry name" value="SUGAR KINASE"/>
    <property type="match status" value="1"/>
</dbReference>
<keyword evidence="15" id="KW-1185">Reference proteome</keyword>
<dbReference type="InterPro" id="IPR002139">
    <property type="entry name" value="Ribo/fructo_kinase"/>
</dbReference>
<feature type="binding site" evidence="12">
    <location>
        <position position="141"/>
    </location>
    <ligand>
        <name>substrate</name>
    </ligand>
</feature>
<feature type="domain" description="Carbohydrate kinase PfkB" evidence="13">
    <location>
        <begin position="6"/>
        <end position="293"/>
    </location>
</feature>
<evidence type="ECO:0000256" key="7">
    <source>
        <dbReference type="ARBA" id="ARBA00022777"/>
    </source>
</evidence>
<feature type="binding site" evidence="12">
    <location>
        <position position="248"/>
    </location>
    <ligand>
        <name>K(+)</name>
        <dbReference type="ChEBI" id="CHEBI:29103"/>
    </ligand>
</feature>
<dbReference type="SUPFAM" id="SSF53613">
    <property type="entry name" value="Ribokinase-like"/>
    <property type="match status" value="1"/>
</dbReference>
<evidence type="ECO:0000259" key="13">
    <source>
        <dbReference type="Pfam" id="PF00294"/>
    </source>
</evidence>
<feature type="binding site" evidence="12">
    <location>
        <begin position="220"/>
        <end position="225"/>
    </location>
    <ligand>
        <name>ATP</name>
        <dbReference type="ChEBI" id="CHEBI:30616"/>
    </ligand>
</feature>
<reference evidence="14 15" key="1">
    <citation type="submission" date="2019-10" db="EMBL/GenBank/DDBJ databases">
        <title>Description of Paenibacillus humi sp. nov.</title>
        <authorList>
            <person name="Carlier A."/>
            <person name="Qi S."/>
        </authorList>
    </citation>
    <scope>NUCLEOTIDE SEQUENCE [LARGE SCALE GENOMIC DNA]</scope>
    <source>
        <strain evidence="14 15">LMG 31461</strain>
    </source>
</reference>
<dbReference type="Pfam" id="PF00294">
    <property type="entry name" value="PfkB"/>
    <property type="match status" value="1"/>
</dbReference>
<dbReference type="CDD" id="cd01174">
    <property type="entry name" value="ribokinase"/>
    <property type="match status" value="1"/>
</dbReference>
<dbReference type="PROSITE" id="PS00584">
    <property type="entry name" value="PFKB_KINASES_2"/>
    <property type="match status" value="1"/>
</dbReference>
<evidence type="ECO:0000256" key="5">
    <source>
        <dbReference type="ARBA" id="ARBA00022723"/>
    </source>
</evidence>
<accession>A0ABX1X5V5</accession>
<keyword evidence="11 12" id="KW-0119">Carbohydrate metabolism</keyword>
<dbReference type="PRINTS" id="PR00990">
    <property type="entry name" value="RIBOKINASE"/>
</dbReference>
<evidence type="ECO:0000256" key="10">
    <source>
        <dbReference type="ARBA" id="ARBA00022958"/>
    </source>
</evidence>
<feature type="binding site" evidence="12">
    <location>
        <position position="185"/>
    </location>
    <ligand>
        <name>ATP</name>
        <dbReference type="ChEBI" id="CHEBI:30616"/>
    </ligand>
</feature>
<feature type="binding site" evidence="12">
    <location>
        <position position="285"/>
    </location>
    <ligand>
        <name>K(+)</name>
        <dbReference type="ChEBI" id="CHEBI:29103"/>
    </ligand>
</feature>
<feature type="binding site" evidence="12">
    <location>
        <begin position="13"/>
        <end position="15"/>
    </location>
    <ligand>
        <name>substrate</name>
    </ligand>
</feature>
<keyword evidence="9 12" id="KW-0460">Magnesium</keyword>
<feature type="binding site" evidence="12">
    <location>
        <begin position="251"/>
        <end position="252"/>
    </location>
    <ligand>
        <name>ATP</name>
        <dbReference type="ChEBI" id="CHEBI:30616"/>
    </ligand>
</feature>
<evidence type="ECO:0000313" key="14">
    <source>
        <dbReference type="EMBL" id="NOU63805.1"/>
    </source>
</evidence>
<dbReference type="EMBL" id="WHNY01000026">
    <property type="protein sequence ID" value="NOU63805.1"/>
    <property type="molecule type" value="Genomic_DNA"/>
</dbReference>
<protein>
    <recommendedName>
        <fullName evidence="3 12">Ribokinase</fullName>
        <shortName evidence="12">RK</shortName>
        <ecNumber evidence="2 12">2.7.1.15</ecNumber>
    </recommendedName>
</protein>
<evidence type="ECO:0000256" key="9">
    <source>
        <dbReference type="ARBA" id="ARBA00022842"/>
    </source>
</evidence>
<dbReference type="GO" id="GO:0004747">
    <property type="term" value="F:ribokinase activity"/>
    <property type="evidence" value="ECO:0007669"/>
    <property type="project" value="UniProtKB-EC"/>
</dbReference>
<keyword evidence="12" id="KW-0963">Cytoplasm</keyword>
<feature type="binding site" evidence="12">
    <location>
        <position position="252"/>
    </location>
    <ligand>
        <name>substrate</name>
    </ligand>
</feature>
<evidence type="ECO:0000256" key="6">
    <source>
        <dbReference type="ARBA" id="ARBA00022741"/>
    </source>
</evidence>
<comment type="function">
    <text evidence="12">Catalyzes the phosphorylation of ribose at O-5 in a reaction requiring ATP and magnesium. The resulting D-ribose-5-phosphate can then be used either for sythesis of nucleotides, histidine, and tryptophan, or as a component of the pentose phosphate pathway.</text>
</comment>
<evidence type="ECO:0000256" key="12">
    <source>
        <dbReference type="HAMAP-Rule" id="MF_01987"/>
    </source>
</evidence>
<comment type="cofactor">
    <cofactor evidence="12">
        <name>Mg(2+)</name>
        <dbReference type="ChEBI" id="CHEBI:18420"/>
    </cofactor>
    <text evidence="12">Requires a divalent cation, most likely magnesium in vivo, as an electrophilic catalyst to aid phosphoryl group transfer. It is the chelate of the metal and the nucleotide that is the actual substrate.</text>
</comment>
<comment type="catalytic activity">
    <reaction evidence="12">
        <text>D-ribose + ATP = D-ribose 5-phosphate + ADP + H(+)</text>
        <dbReference type="Rhea" id="RHEA:13697"/>
        <dbReference type="ChEBI" id="CHEBI:15378"/>
        <dbReference type="ChEBI" id="CHEBI:30616"/>
        <dbReference type="ChEBI" id="CHEBI:47013"/>
        <dbReference type="ChEBI" id="CHEBI:78346"/>
        <dbReference type="ChEBI" id="CHEBI:456216"/>
        <dbReference type="EC" id="2.7.1.15"/>
    </reaction>
</comment>
<organism evidence="14 15">
    <name type="scientific">Paenibacillus plantarum</name>
    <dbReference type="NCBI Taxonomy" id="2654975"/>
    <lineage>
        <taxon>Bacteria</taxon>
        <taxon>Bacillati</taxon>
        <taxon>Bacillota</taxon>
        <taxon>Bacilli</taxon>
        <taxon>Bacillales</taxon>
        <taxon>Paenibacillaceae</taxon>
        <taxon>Paenibacillus</taxon>
    </lineage>
</organism>
<dbReference type="PROSITE" id="PS00583">
    <property type="entry name" value="PFKB_KINASES_1"/>
    <property type="match status" value="1"/>
</dbReference>